<evidence type="ECO:0000256" key="7">
    <source>
        <dbReference type="ARBA" id="ARBA00023136"/>
    </source>
</evidence>
<evidence type="ECO:0000256" key="2">
    <source>
        <dbReference type="ARBA" id="ARBA00008566"/>
    </source>
</evidence>
<comment type="similarity">
    <text evidence="2">Belongs to the tellurite-resistance/dicarboxylate transporter (TDT) family.</text>
</comment>
<dbReference type="Proteomes" id="UP000310708">
    <property type="component" value="Unassembled WGS sequence"/>
</dbReference>
<feature type="transmembrane region" description="Helical" evidence="8">
    <location>
        <begin position="347"/>
        <end position="368"/>
    </location>
</feature>
<dbReference type="PANTHER" id="PTHR31686">
    <property type="match status" value="1"/>
</dbReference>
<keyword evidence="3" id="KW-0813">Transport</keyword>
<dbReference type="InterPro" id="IPR038665">
    <property type="entry name" value="Voltage-dep_anion_channel_sf"/>
</dbReference>
<dbReference type="InterPro" id="IPR051629">
    <property type="entry name" value="Sulfite_efflux_TDT"/>
</dbReference>
<dbReference type="GO" id="GO:0000319">
    <property type="term" value="F:sulfite transmembrane transporter activity"/>
    <property type="evidence" value="ECO:0007669"/>
    <property type="project" value="TreeGrafter"/>
</dbReference>
<proteinExistence type="inferred from homology"/>
<feature type="transmembrane region" description="Helical" evidence="8">
    <location>
        <begin position="50"/>
        <end position="76"/>
    </location>
</feature>
<dbReference type="AlphaFoldDB" id="A0A4T0TDU7"/>
<dbReference type="Pfam" id="PF03595">
    <property type="entry name" value="SLAC1"/>
    <property type="match status" value="1"/>
</dbReference>
<feature type="transmembrane region" description="Helical" evidence="8">
    <location>
        <begin position="222"/>
        <end position="243"/>
    </location>
</feature>
<feature type="transmembrane region" description="Helical" evidence="8">
    <location>
        <begin position="123"/>
        <end position="143"/>
    </location>
</feature>
<dbReference type="EMBL" id="SPRX01000072">
    <property type="protein sequence ID" value="TIC62331.1"/>
    <property type="molecule type" value="Genomic_DNA"/>
</dbReference>
<organism evidence="9 10">
    <name type="scientific">Wallemia mellicola</name>
    <dbReference type="NCBI Taxonomy" id="1708541"/>
    <lineage>
        <taxon>Eukaryota</taxon>
        <taxon>Fungi</taxon>
        <taxon>Dikarya</taxon>
        <taxon>Basidiomycota</taxon>
        <taxon>Wallemiomycotina</taxon>
        <taxon>Wallemiomycetes</taxon>
        <taxon>Wallemiales</taxon>
        <taxon>Wallemiaceae</taxon>
        <taxon>Wallemia</taxon>
    </lineage>
</organism>
<comment type="subcellular location">
    <subcellularLocation>
        <location evidence="1">Cell membrane</location>
        <topology evidence="1">Multi-pass membrane protein</topology>
    </subcellularLocation>
</comment>
<name>A0A4T0TDU7_9BASI</name>
<reference evidence="9 10" key="1">
    <citation type="submission" date="2019-03" db="EMBL/GenBank/DDBJ databases">
        <title>Sequencing 25 genomes of Wallemia mellicola.</title>
        <authorList>
            <person name="Gostincar C."/>
        </authorList>
    </citation>
    <scope>NUCLEOTIDE SEQUENCE [LARGE SCALE GENOMIC DNA]</scope>
    <source>
        <strain evidence="9 10">EXF-757</strain>
    </source>
</reference>
<evidence type="ECO:0000256" key="5">
    <source>
        <dbReference type="ARBA" id="ARBA00022692"/>
    </source>
</evidence>
<feature type="transmembrane region" description="Helical" evidence="8">
    <location>
        <begin position="155"/>
        <end position="180"/>
    </location>
</feature>
<evidence type="ECO:0000256" key="6">
    <source>
        <dbReference type="ARBA" id="ARBA00022989"/>
    </source>
</evidence>
<sequence length="401" mass="43939">MSNVIYDLKKGLRKRVVNITPVWFAMTMGTGILSILLFNCPYQFNGLQTISGVVFGINVVLFVVLLLMTIARYAIWPSMLPLMLVNPVNVFLATLTMGFSTIIVCIVDFLVPRYGYNFALLSYVFWYINVAMSIITCIGIPFIQMSRQTLENSQIFATALLPTVSTIVCASTGAAVATVLPENQAIVTITICYILLGMGVPMSLIVLANYSSRLMLFKIPPAAVISSTFIPIGPCGQSAYAILKLARNLTDIANERGLVPFTSVEDPELAKFAASALQTASIPFALIIWGFGCLWLALAIISFFDTMISKRIPINLSLWGCTFPIGTLALSAQELGKEMNVTGMKVVSVILLITLVIIWLILMALTFYNGVIRDKWFSSPCLSDAGGTPPSMHDVEFNRKY</sequence>
<evidence type="ECO:0000256" key="4">
    <source>
        <dbReference type="ARBA" id="ARBA00022475"/>
    </source>
</evidence>
<evidence type="ECO:0000313" key="9">
    <source>
        <dbReference type="EMBL" id="TIC62331.1"/>
    </source>
</evidence>
<feature type="transmembrane region" description="Helical" evidence="8">
    <location>
        <begin position="186"/>
        <end position="210"/>
    </location>
</feature>
<feature type="transmembrane region" description="Helical" evidence="8">
    <location>
        <begin position="21"/>
        <end position="44"/>
    </location>
</feature>
<dbReference type="InterPro" id="IPR004695">
    <property type="entry name" value="SLAC1/Mae1/Ssu1/TehA"/>
</dbReference>
<keyword evidence="7 8" id="KW-0472">Membrane</keyword>
<protein>
    <recommendedName>
        <fullName evidence="11">C4-dicarboxylate transporter/malic acid transport protein</fullName>
    </recommendedName>
</protein>
<evidence type="ECO:0000256" key="1">
    <source>
        <dbReference type="ARBA" id="ARBA00004651"/>
    </source>
</evidence>
<evidence type="ECO:0000256" key="8">
    <source>
        <dbReference type="SAM" id="Phobius"/>
    </source>
</evidence>
<dbReference type="Gene3D" id="1.50.10.150">
    <property type="entry name" value="Voltage-dependent anion channel"/>
    <property type="match status" value="1"/>
</dbReference>
<keyword evidence="4" id="KW-1003">Cell membrane</keyword>
<dbReference type="FunFam" id="1.50.10.150:FF:000004">
    <property type="entry name" value="Malic acid transporter"/>
    <property type="match status" value="1"/>
</dbReference>
<accession>A0A4T0TDU7</accession>
<evidence type="ECO:0000313" key="10">
    <source>
        <dbReference type="Proteomes" id="UP000310708"/>
    </source>
</evidence>
<keyword evidence="6 8" id="KW-1133">Transmembrane helix</keyword>
<evidence type="ECO:0000256" key="3">
    <source>
        <dbReference type="ARBA" id="ARBA00022448"/>
    </source>
</evidence>
<keyword evidence="5 8" id="KW-0812">Transmembrane</keyword>
<feature type="transmembrane region" description="Helical" evidence="8">
    <location>
        <begin position="88"/>
        <end position="111"/>
    </location>
</feature>
<feature type="transmembrane region" description="Helical" evidence="8">
    <location>
        <begin position="282"/>
        <end position="304"/>
    </location>
</feature>
<evidence type="ECO:0008006" key="11">
    <source>
        <dbReference type="Google" id="ProtNLM"/>
    </source>
</evidence>
<gene>
    <name evidence="9" type="ORF">E3Q01_03995</name>
</gene>
<comment type="caution">
    <text evidence="9">The sequence shown here is derived from an EMBL/GenBank/DDBJ whole genome shotgun (WGS) entry which is preliminary data.</text>
</comment>
<dbReference type="GO" id="GO:0005886">
    <property type="term" value="C:plasma membrane"/>
    <property type="evidence" value="ECO:0007669"/>
    <property type="project" value="UniProtKB-SubCell"/>
</dbReference>
<dbReference type="CDD" id="cd09318">
    <property type="entry name" value="TDT_SSU1"/>
    <property type="match status" value="1"/>
</dbReference>
<dbReference type="PANTHER" id="PTHR31686:SF1">
    <property type="entry name" value="SULFITE EFFLUX PUMP SSU1"/>
    <property type="match status" value="1"/>
</dbReference>